<organism evidence="1 2">
    <name type="scientific">Desulfosporosinus orientis (strain ATCC 19365 / DSM 765 / NCIMB 8382 / VKM B-1628 / Singapore I)</name>
    <name type="common">Desulfotomaculum orientis</name>
    <dbReference type="NCBI Taxonomy" id="768706"/>
    <lineage>
        <taxon>Bacteria</taxon>
        <taxon>Bacillati</taxon>
        <taxon>Bacillota</taxon>
        <taxon>Clostridia</taxon>
        <taxon>Eubacteriales</taxon>
        <taxon>Desulfitobacteriaceae</taxon>
        <taxon>Desulfosporosinus</taxon>
    </lineage>
</organism>
<protein>
    <submittedName>
        <fullName evidence="1">Uncharacterized protein</fullName>
    </submittedName>
</protein>
<reference evidence="1 2" key="2">
    <citation type="journal article" date="2012" name="J. Bacteriol.">
        <title>Complete genome sequences of Desulfosporosinus orientis DSM765T, Desulfosporosinus youngiae DSM17734T, Desulfosporosinus meridiei DSM13257T, and Desulfosporosinus acidiphilus DSM22704T.</title>
        <authorList>
            <person name="Pester M."/>
            <person name="Brambilla E."/>
            <person name="Alazard D."/>
            <person name="Rattei T."/>
            <person name="Weinmaier T."/>
            <person name="Han J."/>
            <person name="Lucas S."/>
            <person name="Lapidus A."/>
            <person name="Cheng J.F."/>
            <person name="Goodwin L."/>
            <person name="Pitluck S."/>
            <person name="Peters L."/>
            <person name="Ovchinnikova G."/>
            <person name="Teshima H."/>
            <person name="Detter J.C."/>
            <person name="Han C.S."/>
            <person name="Tapia R."/>
            <person name="Land M.L."/>
            <person name="Hauser L."/>
            <person name="Kyrpides N.C."/>
            <person name="Ivanova N.N."/>
            <person name="Pagani I."/>
            <person name="Huntmann M."/>
            <person name="Wei C.L."/>
            <person name="Davenport K.W."/>
            <person name="Daligault H."/>
            <person name="Chain P.S."/>
            <person name="Chen A."/>
            <person name="Mavromatis K."/>
            <person name="Markowitz V."/>
            <person name="Szeto E."/>
            <person name="Mikhailova N."/>
            <person name="Pati A."/>
            <person name="Wagner M."/>
            <person name="Woyke T."/>
            <person name="Ollivier B."/>
            <person name="Klenk H.P."/>
            <person name="Spring S."/>
            <person name="Loy A."/>
        </authorList>
    </citation>
    <scope>NUCLEOTIDE SEQUENCE [LARGE SCALE GENOMIC DNA]</scope>
    <source>
        <strain evidence="2">ATCC 19365 / DSM 765 / NCIMB 8382 / VKM B-1628</strain>
    </source>
</reference>
<keyword evidence="2" id="KW-1185">Reference proteome</keyword>
<dbReference type="Proteomes" id="UP000006346">
    <property type="component" value="Chromosome"/>
</dbReference>
<dbReference type="KEGG" id="dor:Desor_3414"/>
<accession>G7WFN6</accession>
<dbReference type="STRING" id="768706.Desor_3414"/>
<proteinExistence type="predicted"/>
<evidence type="ECO:0000313" key="1">
    <source>
        <dbReference type="EMBL" id="AET68909.1"/>
    </source>
</evidence>
<dbReference type="EMBL" id="CP003108">
    <property type="protein sequence ID" value="AET68909.1"/>
    <property type="molecule type" value="Genomic_DNA"/>
</dbReference>
<dbReference type="AlphaFoldDB" id="G7WFN6"/>
<dbReference type="HOGENOM" id="CLU_2600357_0_0_9"/>
<evidence type="ECO:0000313" key="2">
    <source>
        <dbReference type="Proteomes" id="UP000006346"/>
    </source>
</evidence>
<sequence length="79" mass="9049">MLITFKPIRKLGWRPTKTLSSHGLNLLAALSSHELAFLAVYNEKLYFLISTRKYALKRLKPDQSVFFDIVILVSNIIGQ</sequence>
<gene>
    <name evidence="1" type="ordered locus">Desor_3414</name>
</gene>
<reference evidence="2" key="1">
    <citation type="submission" date="2011-11" db="EMBL/GenBank/DDBJ databases">
        <title>Complete sequence of Desulfosporosinus orientis DSM 765.</title>
        <authorList>
            <person name="Lucas S."/>
            <person name="Han J."/>
            <person name="Lapidus A."/>
            <person name="Cheng J.-F."/>
            <person name="Goodwin L."/>
            <person name="Pitluck S."/>
            <person name="Peters L."/>
            <person name="Ovchinnikova G."/>
            <person name="Teshima H."/>
            <person name="Detter J.C."/>
            <person name="Han C."/>
            <person name="Tapia R."/>
            <person name="Land M."/>
            <person name="Hauser L."/>
            <person name="Kyrpides N."/>
            <person name="Ivanova N."/>
            <person name="Pagani I."/>
            <person name="Pester M."/>
            <person name="Spring S."/>
            <person name="Ollivier B."/>
            <person name="Rattei T."/>
            <person name="Klenk H.-P."/>
            <person name="Wagner M."/>
            <person name="Loy A."/>
            <person name="Woyke T."/>
        </authorList>
    </citation>
    <scope>NUCLEOTIDE SEQUENCE [LARGE SCALE GENOMIC DNA]</scope>
    <source>
        <strain evidence="2">ATCC 19365 / DSM 765 / NCIMB 8382 / VKM B-1628</strain>
    </source>
</reference>
<name>G7WFN6_DESOD</name>